<evidence type="ECO:0000256" key="11">
    <source>
        <dbReference type="SAM" id="Phobius"/>
    </source>
</evidence>
<dbReference type="InterPro" id="IPR001611">
    <property type="entry name" value="Leu-rich_rpt"/>
</dbReference>
<dbReference type="FunFam" id="3.80.10.10:FF:000213">
    <property type="entry name" value="Tyrosine-sulfated glycopeptide receptor 1"/>
    <property type="match status" value="1"/>
</dbReference>
<proteinExistence type="inferred from homology"/>
<evidence type="ECO:0000256" key="9">
    <source>
        <dbReference type="ARBA" id="ARBA00023170"/>
    </source>
</evidence>
<dbReference type="PRINTS" id="PR00019">
    <property type="entry name" value="LEURICHRPT"/>
</dbReference>
<dbReference type="EMBL" id="CP133612">
    <property type="protein sequence ID" value="WMV08693.1"/>
    <property type="molecule type" value="Genomic_DNA"/>
</dbReference>
<accession>A0AAF0T916</accession>
<dbReference type="Proteomes" id="UP001234989">
    <property type="component" value="Chromosome 1"/>
</dbReference>
<dbReference type="PANTHER" id="PTHR27004:SF398">
    <property type="entry name" value="LEUCINE-RICH REPEAT-CONTAINING N-TERMINAL PLANT-TYPE DOMAIN-CONTAINING PROTEIN"/>
    <property type="match status" value="1"/>
</dbReference>
<dbReference type="InterPro" id="IPR032675">
    <property type="entry name" value="LRR_dom_sf"/>
</dbReference>
<keyword evidence="9" id="KW-0675">Receptor</keyword>
<dbReference type="AlphaFoldDB" id="A0AAF0T916"/>
<organism evidence="12 13">
    <name type="scientific">Solanum verrucosum</name>
    <dbReference type="NCBI Taxonomy" id="315347"/>
    <lineage>
        <taxon>Eukaryota</taxon>
        <taxon>Viridiplantae</taxon>
        <taxon>Streptophyta</taxon>
        <taxon>Embryophyta</taxon>
        <taxon>Tracheophyta</taxon>
        <taxon>Spermatophyta</taxon>
        <taxon>Magnoliopsida</taxon>
        <taxon>eudicotyledons</taxon>
        <taxon>Gunneridae</taxon>
        <taxon>Pentapetalae</taxon>
        <taxon>asterids</taxon>
        <taxon>lamiids</taxon>
        <taxon>Solanales</taxon>
        <taxon>Solanaceae</taxon>
        <taxon>Solanoideae</taxon>
        <taxon>Solaneae</taxon>
        <taxon>Solanum</taxon>
    </lineage>
</organism>
<evidence type="ECO:0000256" key="6">
    <source>
        <dbReference type="ARBA" id="ARBA00022737"/>
    </source>
</evidence>
<name>A0AAF0T916_SOLVR</name>
<evidence type="ECO:0000256" key="7">
    <source>
        <dbReference type="ARBA" id="ARBA00022989"/>
    </source>
</evidence>
<dbReference type="Gene3D" id="3.80.10.10">
    <property type="entry name" value="Ribonuclease Inhibitor"/>
    <property type="match status" value="1"/>
</dbReference>
<evidence type="ECO:0000256" key="3">
    <source>
        <dbReference type="ARBA" id="ARBA00022475"/>
    </source>
</evidence>
<keyword evidence="3" id="KW-1003">Cell membrane</keyword>
<evidence type="ECO:0000313" key="12">
    <source>
        <dbReference type="EMBL" id="WMV08693.1"/>
    </source>
</evidence>
<dbReference type="Pfam" id="PF13855">
    <property type="entry name" value="LRR_8"/>
    <property type="match status" value="1"/>
</dbReference>
<evidence type="ECO:0000256" key="1">
    <source>
        <dbReference type="ARBA" id="ARBA00004251"/>
    </source>
</evidence>
<dbReference type="Pfam" id="PF00560">
    <property type="entry name" value="LRR_1"/>
    <property type="match status" value="5"/>
</dbReference>
<keyword evidence="8 11" id="KW-0472">Membrane</keyword>
<keyword evidence="13" id="KW-1185">Reference proteome</keyword>
<evidence type="ECO:0000256" key="8">
    <source>
        <dbReference type="ARBA" id="ARBA00023136"/>
    </source>
</evidence>
<keyword evidence="10" id="KW-0325">Glycoprotein</keyword>
<feature type="transmembrane region" description="Helical" evidence="11">
    <location>
        <begin position="467"/>
        <end position="491"/>
    </location>
</feature>
<protein>
    <submittedName>
        <fullName evidence="12">Uncharacterized protein</fullName>
    </submittedName>
</protein>
<evidence type="ECO:0000256" key="10">
    <source>
        <dbReference type="ARBA" id="ARBA00023180"/>
    </source>
</evidence>
<evidence type="ECO:0000256" key="4">
    <source>
        <dbReference type="ARBA" id="ARBA00022614"/>
    </source>
</evidence>
<dbReference type="GO" id="GO:0005886">
    <property type="term" value="C:plasma membrane"/>
    <property type="evidence" value="ECO:0007669"/>
    <property type="project" value="UniProtKB-SubCell"/>
</dbReference>
<sequence>MNSALHELDMSHSNLSGPIPRPLWNLTDIEVLSLSYNHLDGTTSQFLRFEKLRELLLGNNNLDGRLEFLSFNSSWTQLETLEFPSNSLTGPIPSNLEGPIPNSLLNQPSLRIFLLSHNSISGQIDAAICNLKALNVLKLRSNTLEGTIPQCLGEMNEYLWNLDLSNNNLSGTINTTFSIGNYLTIISLHGNKLMGKVPRSLINCKHLRLLDLGKDELNDTFPNWLGDLPDLQILNLRSNKLHGPIKSSGNRDLFVQLHFMDLSSKGFSGNLAESFFENFQAMKIIVKSAGIPQYIFDQFSGYYDNYLMTITTKGQDHDSVPILTSNMIIDLSKNKFEGHIPNIIGDLVGLRTLNLSHNVLEGHIPASLQNLSVLESLDLSSNKISGEIPPQLASLTFLAVLNLSHNHLVGCIPKGKHFDTFENSSYQGNDGLRGFPPSRDCGGDDMVPQATIPVDLDQEEEDSIPMISWQAVFMGYGCGLVIGLSIIYIMLSTQYPTWFSRMVVKLEYRITTRMKKHKKRY</sequence>
<keyword evidence="5 11" id="KW-0812">Transmembrane</keyword>
<comment type="similarity">
    <text evidence="2">Belongs to the RLP family.</text>
</comment>
<comment type="subcellular location">
    <subcellularLocation>
        <location evidence="1">Cell membrane</location>
        <topology evidence="1">Single-pass type I membrane protein</topology>
    </subcellularLocation>
</comment>
<evidence type="ECO:0000313" key="13">
    <source>
        <dbReference type="Proteomes" id="UP001234989"/>
    </source>
</evidence>
<dbReference type="PROSITE" id="PS51450">
    <property type="entry name" value="LRR"/>
    <property type="match status" value="1"/>
</dbReference>
<keyword evidence="7 11" id="KW-1133">Transmembrane helix</keyword>
<reference evidence="12" key="1">
    <citation type="submission" date="2023-08" db="EMBL/GenBank/DDBJ databases">
        <title>A de novo genome assembly of Solanum verrucosum Schlechtendal, a Mexican diploid species geographically isolated from the other diploid A-genome species in potato relatives.</title>
        <authorList>
            <person name="Hosaka K."/>
        </authorList>
    </citation>
    <scope>NUCLEOTIDE SEQUENCE</scope>
    <source>
        <tissue evidence="12">Young leaves</tissue>
    </source>
</reference>
<dbReference type="SUPFAM" id="SSF52058">
    <property type="entry name" value="L domain-like"/>
    <property type="match status" value="2"/>
</dbReference>
<evidence type="ECO:0000256" key="2">
    <source>
        <dbReference type="ARBA" id="ARBA00009592"/>
    </source>
</evidence>
<gene>
    <name evidence="12" type="ORF">MTR67_002078</name>
</gene>
<keyword evidence="4" id="KW-0433">Leucine-rich repeat</keyword>
<keyword evidence="6" id="KW-0677">Repeat</keyword>
<dbReference type="PANTHER" id="PTHR27004">
    <property type="entry name" value="RECEPTOR-LIKE PROTEIN 12 ISOFORM X1"/>
    <property type="match status" value="1"/>
</dbReference>
<evidence type="ECO:0000256" key="5">
    <source>
        <dbReference type="ARBA" id="ARBA00022692"/>
    </source>
</evidence>